<keyword evidence="4" id="KW-1185">Reference proteome</keyword>
<accession>A0A9P6HHK7</accession>
<evidence type="ECO:0000256" key="2">
    <source>
        <dbReference type="SAM" id="MobiDB-lite"/>
    </source>
</evidence>
<dbReference type="EMBL" id="WIUZ02000005">
    <property type="protein sequence ID" value="KAF9786906.1"/>
    <property type="molecule type" value="Genomic_DNA"/>
</dbReference>
<evidence type="ECO:0000313" key="4">
    <source>
        <dbReference type="Proteomes" id="UP000736335"/>
    </source>
</evidence>
<keyword evidence="1" id="KW-0175">Coiled coil</keyword>
<evidence type="ECO:0000256" key="1">
    <source>
        <dbReference type="SAM" id="Coils"/>
    </source>
</evidence>
<feature type="region of interest" description="Disordered" evidence="2">
    <location>
        <begin position="1"/>
        <end position="31"/>
    </location>
</feature>
<dbReference type="Proteomes" id="UP000736335">
    <property type="component" value="Unassembled WGS sequence"/>
</dbReference>
<name>A0A9P6HHK7_9AGAM</name>
<organism evidence="3 4">
    <name type="scientific">Thelephora terrestris</name>
    <dbReference type="NCBI Taxonomy" id="56493"/>
    <lineage>
        <taxon>Eukaryota</taxon>
        <taxon>Fungi</taxon>
        <taxon>Dikarya</taxon>
        <taxon>Basidiomycota</taxon>
        <taxon>Agaricomycotina</taxon>
        <taxon>Agaricomycetes</taxon>
        <taxon>Thelephorales</taxon>
        <taxon>Thelephoraceae</taxon>
        <taxon>Thelephora</taxon>
    </lineage>
</organism>
<reference evidence="3" key="1">
    <citation type="journal article" date="2020" name="Nat. Commun.">
        <title>Large-scale genome sequencing of mycorrhizal fungi provides insights into the early evolution of symbiotic traits.</title>
        <authorList>
            <person name="Miyauchi S."/>
            <person name="Kiss E."/>
            <person name="Kuo A."/>
            <person name="Drula E."/>
            <person name="Kohler A."/>
            <person name="Sanchez-Garcia M."/>
            <person name="Morin E."/>
            <person name="Andreopoulos B."/>
            <person name="Barry K.W."/>
            <person name="Bonito G."/>
            <person name="Buee M."/>
            <person name="Carver A."/>
            <person name="Chen C."/>
            <person name="Cichocki N."/>
            <person name="Clum A."/>
            <person name="Culley D."/>
            <person name="Crous P.W."/>
            <person name="Fauchery L."/>
            <person name="Girlanda M."/>
            <person name="Hayes R.D."/>
            <person name="Keri Z."/>
            <person name="LaButti K."/>
            <person name="Lipzen A."/>
            <person name="Lombard V."/>
            <person name="Magnuson J."/>
            <person name="Maillard F."/>
            <person name="Murat C."/>
            <person name="Nolan M."/>
            <person name="Ohm R.A."/>
            <person name="Pangilinan J."/>
            <person name="Pereira M.F."/>
            <person name="Perotto S."/>
            <person name="Peter M."/>
            <person name="Pfister S."/>
            <person name="Riley R."/>
            <person name="Sitrit Y."/>
            <person name="Stielow J.B."/>
            <person name="Szollosi G."/>
            <person name="Zifcakova L."/>
            <person name="Stursova M."/>
            <person name="Spatafora J.W."/>
            <person name="Tedersoo L."/>
            <person name="Vaario L.M."/>
            <person name="Yamada A."/>
            <person name="Yan M."/>
            <person name="Wang P."/>
            <person name="Xu J."/>
            <person name="Bruns T."/>
            <person name="Baldrian P."/>
            <person name="Vilgalys R."/>
            <person name="Dunand C."/>
            <person name="Henrissat B."/>
            <person name="Grigoriev I.V."/>
            <person name="Hibbett D."/>
            <person name="Nagy L.G."/>
            <person name="Martin F.M."/>
        </authorList>
    </citation>
    <scope>NUCLEOTIDE SEQUENCE</scope>
    <source>
        <strain evidence="3">UH-Tt-Lm1</strain>
    </source>
</reference>
<protein>
    <submittedName>
        <fullName evidence="3">Uncharacterized protein</fullName>
    </submittedName>
</protein>
<proteinExistence type="predicted"/>
<comment type="caution">
    <text evidence="3">The sequence shown here is derived from an EMBL/GenBank/DDBJ whole genome shotgun (WGS) entry which is preliminary data.</text>
</comment>
<dbReference type="AlphaFoldDB" id="A0A9P6HHK7"/>
<feature type="region of interest" description="Disordered" evidence="2">
    <location>
        <begin position="132"/>
        <end position="173"/>
    </location>
</feature>
<dbReference type="OrthoDB" id="3363533at2759"/>
<reference evidence="3" key="2">
    <citation type="submission" date="2020-11" db="EMBL/GenBank/DDBJ databases">
        <authorList>
            <consortium name="DOE Joint Genome Institute"/>
            <person name="Kuo A."/>
            <person name="Miyauchi S."/>
            <person name="Kiss E."/>
            <person name="Drula E."/>
            <person name="Kohler A."/>
            <person name="Sanchez-Garcia M."/>
            <person name="Andreopoulos B."/>
            <person name="Barry K.W."/>
            <person name="Bonito G."/>
            <person name="Buee M."/>
            <person name="Carver A."/>
            <person name="Chen C."/>
            <person name="Cichocki N."/>
            <person name="Clum A."/>
            <person name="Culley D."/>
            <person name="Crous P.W."/>
            <person name="Fauchery L."/>
            <person name="Girlanda M."/>
            <person name="Hayes R."/>
            <person name="Keri Z."/>
            <person name="Labutti K."/>
            <person name="Lipzen A."/>
            <person name="Lombard V."/>
            <person name="Magnuson J."/>
            <person name="Maillard F."/>
            <person name="Morin E."/>
            <person name="Murat C."/>
            <person name="Nolan M."/>
            <person name="Ohm R."/>
            <person name="Pangilinan J."/>
            <person name="Pereira M."/>
            <person name="Perotto S."/>
            <person name="Peter M."/>
            <person name="Riley R."/>
            <person name="Sitrit Y."/>
            <person name="Stielow B."/>
            <person name="Szollosi G."/>
            <person name="Zifcakova L."/>
            <person name="Stursova M."/>
            <person name="Spatafora J.W."/>
            <person name="Tedersoo L."/>
            <person name="Vaario L.-M."/>
            <person name="Yamada A."/>
            <person name="Yan M."/>
            <person name="Wang P."/>
            <person name="Xu J."/>
            <person name="Bruns T."/>
            <person name="Baldrian P."/>
            <person name="Vilgalys R."/>
            <person name="Henrissat B."/>
            <person name="Grigoriev I.V."/>
            <person name="Hibbett D."/>
            <person name="Nagy L.G."/>
            <person name="Martin F.M."/>
        </authorList>
    </citation>
    <scope>NUCLEOTIDE SEQUENCE</scope>
    <source>
        <strain evidence="3">UH-Tt-Lm1</strain>
    </source>
</reference>
<sequence length="230" mass="25962">MRRAQSVRNHASGRPAFQLTDDMGALTEGDERSQDVLRKKLLETDRENDKLRTQIQALQVQLSQRPSVEAVQELQREYKNLDLLLQGTQRENERCMAELERSKMQVKHLEQALTDLAGPNWKNNIAIPALSAGRLDSPTRPFSTAAHSKDRSSTSPSALTDANQQQTDEQKKSVEAAIAHIEQVKLMILGMDQRLETREAEVATNIKRAQVESSRFEEMRKQVLSASTNS</sequence>
<feature type="compositionally biased region" description="Polar residues" evidence="2">
    <location>
        <begin position="153"/>
        <end position="167"/>
    </location>
</feature>
<evidence type="ECO:0000313" key="3">
    <source>
        <dbReference type="EMBL" id="KAF9786906.1"/>
    </source>
</evidence>
<gene>
    <name evidence="3" type="ORF">BJ322DRAFT_1052617</name>
</gene>
<feature type="coiled-coil region" evidence="1">
    <location>
        <begin position="41"/>
        <end position="112"/>
    </location>
</feature>